<dbReference type="InterPro" id="IPR016055">
    <property type="entry name" value="A-D-PHexomutase_a/b/a-I/II/III"/>
</dbReference>
<dbReference type="InterPro" id="IPR005846">
    <property type="entry name" value="A-D-PHexomutase_a/b/a-III"/>
</dbReference>
<organism evidence="15 16">
    <name type="scientific">Spiribacter aquaticus</name>
    <dbReference type="NCBI Taxonomy" id="1935996"/>
    <lineage>
        <taxon>Bacteria</taxon>
        <taxon>Pseudomonadati</taxon>
        <taxon>Pseudomonadota</taxon>
        <taxon>Gammaproteobacteria</taxon>
        <taxon>Chromatiales</taxon>
        <taxon>Ectothiorhodospiraceae</taxon>
        <taxon>Spiribacter</taxon>
    </lineage>
</organism>
<feature type="domain" description="Alpha-D-phosphohexomutase alpha/beta/alpha" evidence="14">
    <location>
        <begin position="255"/>
        <end position="363"/>
    </location>
</feature>
<keyword evidence="8 10" id="KW-0460">Magnesium</keyword>
<evidence type="ECO:0000256" key="2">
    <source>
        <dbReference type="ARBA" id="ARBA00001946"/>
    </source>
</evidence>
<dbReference type="InterPro" id="IPR005845">
    <property type="entry name" value="A-D-PHexomutase_a/b/a-II"/>
</dbReference>
<dbReference type="Pfam" id="PF02878">
    <property type="entry name" value="PGM_PMM_I"/>
    <property type="match status" value="1"/>
</dbReference>
<dbReference type="Gene3D" id="3.40.120.10">
    <property type="entry name" value="Alpha-D-Glucose-1,6-Bisphosphate, subunit A, domain 3"/>
    <property type="match status" value="3"/>
</dbReference>
<evidence type="ECO:0000256" key="3">
    <source>
        <dbReference type="ARBA" id="ARBA00004699"/>
    </source>
</evidence>
<sequence length="458" mass="49257">MPIDASILRAYDIRGRVDRELPETTVEWLGQAIGSAAADAGQSGIVVGYDGRESSPRLAAALRRGLMAAGRRVIDIGQVPTPVMYFATHWLDTQAGVVVTGSHNPAEYNGLKTIINGRPLWGEGITALGERIRRGDLVTGTGETRSVEVIDAYQQRITREIRLPRPIKAVVDCGNGVPGAVAPSVLAAIGAEVVPLFCEVDGQFPHHHPDPTVPENLTDLIQAVADHQADVGLAFDGDGDRLGVVDETGHIIWADRQMMCYAQSVLAEHPGGGIIFDVKCSAALATVVEAAGGQPIMWKTGHSLIKEKLRETNAPLAGEMSGHLFFNDRWYGFDDGIYAAARLLEILAADDRRVSEVFAALPEPVATPEIRLDLQEGEPHRLITALMDRAEGFDAARVTTIDGLRVDFADGWGLVRASNTQPCLVMRFEGSDAAALARIRERFEGLIQRAGEAVGISV</sequence>
<evidence type="ECO:0000259" key="12">
    <source>
        <dbReference type="Pfam" id="PF02878"/>
    </source>
</evidence>
<evidence type="ECO:0000259" key="11">
    <source>
        <dbReference type="Pfam" id="PF00408"/>
    </source>
</evidence>
<evidence type="ECO:0000313" key="15">
    <source>
        <dbReference type="EMBL" id="TVO66509.1"/>
    </source>
</evidence>
<dbReference type="Gene3D" id="3.30.310.50">
    <property type="entry name" value="Alpha-D-phosphohexomutase, C-terminal domain"/>
    <property type="match status" value="1"/>
</dbReference>
<dbReference type="Pfam" id="PF02879">
    <property type="entry name" value="PGM_PMM_II"/>
    <property type="match status" value="1"/>
</dbReference>
<dbReference type="PANTHER" id="PTHR43771:SF2">
    <property type="entry name" value="PHOSPHOMANNOMUTASE_PHOSPHOGLUCOMUTASE"/>
    <property type="match status" value="1"/>
</dbReference>
<gene>
    <name evidence="15" type="ORF">FPL11_02170</name>
</gene>
<dbReference type="SUPFAM" id="SSF53738">
    <property type="entry name" value="Phosphoglucomutase, first 3 domains"/>
    <property type="match status" value="3"/>
</dbReference>
<dbReference type="GO" id="GO:0004615">
    <property type="term" value="F:phosphomannomutase activity"/>
    <property type="evidence" value="ECO:0007669"/>
    <property type="project" value="UniProtKB-EC"/>
</dbReference>
<dbReference type="EMBL" id="VMKP01000001">
    <property type="protein sequence ID" value="TVO66509.1"/>
    <property type="molecule type" value="Genomic_DNA"/>
</dbReference>
<comment type="caution">
    <text evidence="15">The sequence shown here is derived from an EMBL/GenBank/DDBJ whole genome shotgun (WGS) entry which is preliminary data.</text>
</comment>
<dbReference type="PROSITE" id="PS00710">
    <property type="entry name" value="PGM_PMM"/>
    <property type="match status" value="1"/>
</dbReference>
<proteinExistence type="inferred from homology"/>
<comment type="catalytic activity">
    <reaction evidence="1">
        <text>alpha-D-mannose 1-phosphate = D-mannose 6-phosphate</text>
        <dbReference type="Rhea" id="RHEA:11140"/>
        <dbReference type="ChEBI" id="CHEBI:58409"/>
        <dbReference type="ChEBI" id="CHEBI:58735"/>
        <dbReference type="EC" id="5.4.2.8"/>
    </reaction>
</comment>
<evidence type="ECO:0000256" key="7">
    <source>
        <dbReference type="ARBA" id="ARBA00022723"/>
    </source>
</evidence>
<feature type="domain" description="Alpha-D-phosphohexomutase C-terminal" evidence="11">
    <location>
        <begin position="390"/>
        <end position="444"/>
    </location>
</feature>
<dbReference type="InterPro" id="IPR036900">
    <property type="entry name" value="A-D-PHexomutase_C_sf"/>
</dbReference>
<keyword evidence="7 10" id="KW-0479">Metal-binding</keyword>
<dbReference type="GO" id="GO:0000287">
    <property type="term" value="F:magnesium ion binding"/>
    <property type="evidence" value="ECO:0007669"/>
    <property type="project" value="InterPro"/>
</dbReference>
<dbReference type="RefSeq" id="WP_144347037.1">
    <property type="nucleotide sequence ID" value="NZ_VMKP01000001.1"/>
</dbReference>
<keyword evidence="9" id="KW-0413">Isomerase</keyword>
<evidence type="ECO:0000256" key="9">
    <source>
        <dbReference type="ARBA" id="ARBA00023235"/>
    </source>
</evidence>
<evidence type="ECO:0000256" key="8">
    <source>
        <dbReference type="ARBA" id="ARBA00022842"/>
    </source>
</evidence>
<dbReference type="SUPFAM" id="SSF55957">
    <property type="entry name" value="Phosphoglucomutase, C-terminal domain"/>
    <property type="match status" value="1"/>
</dbReference>
<dbReference type="Pfam" id="PF02880">
    <property type="entry name" value="PGM_PMM_III"/>
    <property type="match status" value="1"/>
</dbReference>
<accession>A0A557RMU9</accession>
<evidence type="ECO:0000256" key="4">
    <source>
        <dbReference type="ARBA" id="ARBA00010231"/>
    </source>
</evidence>
<dbReference type="PANTHER" id="PTHR43771">
    <property type="entry name" value="PHOSPHOMANNOMUTASE"/>
    <property type="match status" value="1"/>
</dbReference>
<feature type="domain" description="Alpha-D-phosphohexomutase alpha/beta/alpha" evidence="12">
    <location>
        <begin position="8"/>
        <end position="132"/>
    </location>
</feature>
<dbReference type="Proteomes" id="UP000316688">
    <property type="component" value="Unassembled WGS sequence"/>
</dbReference>
<dbReference type="InterPro" id="IPR005843">
    <property type="entry name" value="A-D-PHexomutase_C"/>
</dbReference>
<name>A0A557RMU9_9GAMM</name>
<protein>
    <recommendedName>
        <fullName evidence="5">phosphomannomutase</fullName>
        <ecNumber evidence="5">5.4.2.8</ecNumber>
    </recommendedName>
</protein>
<comment type="pathway">
    <text evidence="3">Nucleotide-sugar biosynthesis; GDP-alpha-D-mannose biosynthesis; alpha-D-mannose 1-phosphate from D-fructose 6-phosphate: step 2/2.</text>
</comment>
<dbReference type="InterPro" id="IPR005841">
    <property type="entry name" value="Alpha-D-phosphohexomutase_SF"/>
</dbReference>
<feature type="domain" description="Alpha-D-phosphohexomutase alpha/beta/alpha" evidence="13">
    <location>
        <begin position="151"/>
        <end position="249"/>
    </location>
</feature>
<dbReference type="InterPro" id="IPR005844">
    <property type="entry name" value="A-D-PHexomutase_a/b/a-I"/>
</dbReference>
<evidence type="ECO:0000256" key="6">
    <source>
        <dbReference type="ARBA" id="ARBA00022553"/>
    </source>
</evidence>
<evidence type="ECO:0000256" key="10">
    <source>
        <dbReference type="RuleBase" id="RU004326"/>
    </source>
</evidence>
<dbReference type="CDD" id="cd03089">
    <property type="entry name" value="PMM_PGM"/>
    <property type="match status" value="1"/>
</dbReference>
<evidence type="ECO:0000259" key="13">
    <source>
        <dbReference type="Pfam" id="PF02879"/>
    </source>
</evidence>
<comment type="similarity">
    <text evidence="4 10">Belongs to the phosphohexose mutase family.</text>
</comment>
<keyword evidence="16" id="KW-1185">Reference proteome</keyword>
<dbReference type="Pfam" id="PF00408">
    <property type="entry name" value="PGM_PMM_IV"/>
    <property type="match status" value="1"/>
</dbReference>
<dbReference type="PRINTS" id="PR00509">
    <property type="entry name" value="PGMPMM"/>
</dbReference>
<dbReference type="AlphaFoldDB" id="A0A557RMU9"/>
<dbReference type="GO" id="GO:0005975">
    <property type="term" value="P:carbohydrate metabolic process"/>
    <property type="evidence" value="ECO:0007669"/>
    <property type="project" value="InterPro"/>
</dbReference>
<keyword evidence="6" id="KW-0597">Phosphoprotein</keyword>
<comment type="cofactor">
    <cofactor evidence="2">
        <name>Mg(2+)</name>
        <dbReference type="ChEBI" id="CHEBI:18420"/>
    </cofactor>
</comment>
<evidence type="ECO:0000313" key="16">
    <source>
        <dbReference type="Proteomes" id="UP000316688"/>
    </source>
</evidence>
<dbReference type="EC" id="5.4.2.8" evidence="5"/>
<evidence type="ECO:0000256" key="5">
    <source>
        <dbReference type="ARBA" id="ARBA00012730"/>
    </source>
</evidence>
<dbReference type="InterPro" id="IPR016066">
    <property type="entry name" value="A-D-PHexomutase_CS"/>
</dbReference>
<reference evidence="15 16" key="1">
    <citation type="submission" date="2019-07" db="EMBL/GenBank/DDBJ databases">
        <title>Reclasification of Spiribacter aquaticus.</title>
        <authorList>
            <person name="Leon M.J."/>
            <person name="Sanchez-Porro C."/>
            <person name="Ventosa A."/>
        </authorList>
    </citation>
    <scope>NUCLEOTIDE SEQUENCE [LARGE SCALE GENOMIC DNA]</scope>
    <source>
        <strain evidence="15 16">SP30</strain>
    </source>
</reference>
<evidence type="ECO:0000259" key="14">
    <source>
        <dbReference type="Pfam" id="PF02880"/>
    </source>
</evidence>
<evidence type="ECO:0000256" key="1">
    <source>
        <dbReference type="ARBA" id="ARBA00000586"/>
    </source>
</evidence>